<keyword evidence="3 5" id="KW-0347">Helicase</keyword>
<proteinExistence type="predicted"/>
<organism evidence="8 9">
    <name type="scientific">Stutzerimonas tarimensis</name>
    <dbReference type="NCBI Taxonomy" id="1507735"/>
    <lineage>
        <taxon>Bacteria</taxon>
        <taxon>Pseudomonadati</taxon>
        <taxon>Pseudomonadota</taxon>
        <taxon>Gammaproteobacteria</taxon>
        <taxon>Pseudomonadales</taxon>
        <taxon>Pseudomonadaceae</taxon>
        <taxon>Stutzerimonas</taxon>
    </lineage>
</organism>
<name>A0ABV7T6P4_9GAMM</name>
<evidence type="ECO:0000256" key="2">
    <source>
        <dbReference type="ARBA" id="ARBA00022801"/>
    </source>
</evidence>
<accession>A0ABV7T6P4</accession>
<dbReference type="Pfam" id="PF00580">
    <property type="entry name" value="UvrD-helicase"/>
    <property type="match status" value="1"/>
</dbReference>
<feature type="compositionally biased region" description="Basic residues" evidence="6">
    <location>
        <begin position="54"/>
        <end position="74"/>
    </location>
</feature>
<dbReference type="PROSITE" id="PS51198">
    <property type="entry name" value="UVRD_HELICASE_ATP_BIND"/>
    <property type="match status" value="1"/>
</dbReference>
<sequence length="641" mass="70328">MLSAVKRYRALLTATLRACFPRTSAYLREQHGSALSHAYPHPNAPLVSGATSRVKSKATAKARAKGAAKPRAKRAQPASEGIYGPSPLSVTTGQIQAMREQVKAAVGKGLLGEPSDEQWTMITCEHPVARVFAGAGSGKSSTLLLRVVFMLCHLKVAPERLTVISFTNASCAELRGKLVELLQFWSYPFDETSARRCVRTFHSAMGMMARQALGDPRWFEQSGRGRSGEPDDSLATGSAQRAVLKETYQSCYAENADFRERVHRLLGAPPPASGKPAGKAPLNLYRLPGEFRALPLFEAFQVQAGFAESIGLRPECLTGDGMSGVEEDFAEALALFWRSFNEQLAARGLMTFNHGFQQLTETLGDNGSSFGETALIPFSHLLIDEFQDISPQIVLWLQAAQRELTRRGQAVSLMAIGDDWQSIYGWRGSSPELFLDFDRHFPGKGRLKKSRVLRLETNYRSVAPVMEDAARMLAEVSCKQDKNCRAAKVTGPGDHGVKLVPGFDLRTGMDALLEEVTAQCSLRHTDEKTAVLLLSRGNDALKRIQARLDPALPVRALTIHRAKGLQAEVAIILDDCEPPPAHPFRNALYARSGFFRSSYDQAMRDETARLAYVAITRGASRVIWFTHNTQGAAGALVNRRS</sequence>
<dbReference type="Proteomes" id="UP001595630">
    <property type="component" value="Unassembled WGS sequence"/>
</dbReference>
<feature type="binding site" evidence="5">
    <location>
        <begin position="133"/>
        <end position="140"/>
    </location>
    <ligand>
        <name>ATP</name>
        <dbReference type="ChEBI" id="CHEBI:30616"/>
    </ligand>
</feature>
<dbReference type="InterPro" id="IPR027417">
    <property type="entry name" value="P-loop_NTPase"/>
</dbReference>
<evidence type="ECO:0000256" key="6">
    <source>
        <dbReference type="SAM" id="MobiDB-lite"/>
    </source>
</evidence>
<evidence type="ECO:0000313" key="9">
    <source>
        <dbReference type="Proteomes" id="UP001595630"/>
    </source>
</evidence>
<keyword evidence="9" id="KW-1185">Reference proteome</keyword>
<feature type="region of interest" description="Disordered" evidence="6">
    <location>
        <begin position="47"/>
        <end position="83"/>
    </location>
</feature>
<gene>
    <name evidence="8" type="ORF">ACFOMF_05835</name>
</gene>
<dbReference type="EMBL" id="JBHRXZ010000016">
    <property type="protein sequence ID" value="MFC3607296.1"/>
    <property type="molecule type" value="Genomic_DNA"/>
</dbReference>
<reference evidence="9" key="1">
    <citation type="journal article" date="2019" name="Int. J. Syst. Evol. Microbiol.">
        <title>The Global Catalogue of Microorganisms (GCM) 10K type strain sequencing project: providing services to taxonomists for standard genome sequencing and annotation.</title>
        <authorList>
            <consortium name="The Broad Institute Genomics Platform"/>
            <consortium name="The Broad Institute Genome Sequencing Center for Infectious Disease"/>
            <person name="Wu L."/>
            <person name="Ma J."/>
        </authorList>
    </citation>
    <scope>NUCLEOTIDE SEQUENCE [LARGE SCALE GENOMIC DNA]</scope>
    <source>
        <strain evidence="9">KCTC 42447</strain>
    </source>
</reference>
<dbReference type="SUPFAM" id="SSF52540">
    <property type="entry name" value="P-loop containing nucleoside triphosphate hydrolases"/>
    <property type="match status" value="1"/>
</dbReference>
<dbReference type="InterPro" id="IPR013986">
    <property type="entry name" value="DExx_box_DNA_helicase_dom_sf"/>
</dbReference>
<keyword evidence="2 5" id="KW-0378">Hydrolase</keyword>
<dbReference type="Gene3D" id="1.10.10.160">
    <property type="match status" value="1"/>
</dbReference>
<dbReference type="PANTHER" id="PTHR11070">
    <property type="entry name" value="UVRD / RECB / PCRA DNA HELICASE FAMILY MEMBER"/>
    <property type="match status" value="1"/>
</dbReference>
<evidence type="ECO:0000256" key="4">
    <source>
        <dbReference type="ARBA" id="ARBA00022840"/>
    </source>
</evidence>
<evidence type="ECO:0000259" key="7">
    <source>
        <dbReference type="PROSITE" id="PS51198"/>
    </source>
</evidence>
<evidence type="ECO:0000313" key="8">
    <source>
        <dbReference type="EMBL" id="MFC3607296.1"/>
    </source>
</evidence>
<evidence type="ECO:0000256" key="1">
    <source>
        <dbReference type="ARBA" id="ARBA00022741"/>
    </source>
</evidence>
<dbReference type="InterPro" id="IPR000212">
    <property type="entry name" value="DNA_helicase_UvrD/REP"/>
</dbReference>
<dbReference type="RefSeq" id="WP_386362200.1">
    <property type="nucleotide sequence ID" value="NZ_JBHRXZ010000016.1"/>
</dbReference>
<comment type="caution">
    <text evidence="8">The sequence shown here is derived from an EMBL/GenBank/DDBJ whole genome shotgun (WGS) entry which is preliminary data.</text>
</comment>
<evidence type="ECO:0000256" key="3">
    <source>
        <dbReference type="ARBA" id="ARBA00022806"/>
    </source>
</evidence>
<dbReference type="Gene3D" id="3.40.50.300">
    <property type="entry name" value="P-loop containing nucleotide triphosphate hydrolases"/>
    <property type="match status" value="3"/>
</dbReference>
<protein>
    <submittedName>
        <fullName evidence="8">UvrD-helicase domain-containing protein</fullName>
    </submittedName>
</protein>
<dbReference type="InterPro" id="IPR014016">
    <property type="entry name" value="UvrD-like_ATP-bd"/>
</dbReference>
<evidence type="ECO:0000256" key="5">
    <source>
        <dbReference type="PROSITE-ProRule" id="PRU00560"/>
    </source>
</evidence>
<feature type="domain" description="UvrD-like helicase ATP-binding" evidence="7">
    <location>
        <begin position="112"/>
        <end position="462"/>
    </location>
</feature>
<dbReference type="PANTHER" id="PTHR11070:SF63">
    <property type="entry name" value="DNA HELICASE IV"/>
    <property type="match status" value="1"/>
</dbReference>
<keyword evidence="1 5" id="KW-0547">Nucleotide-binding</keyword>
<keyword evidence="4 5" id="KW-0067">ATP-binding</keyword>